<dbReference type="Pfam" id="PF08268">
    <property type="entry name" value="FBA_3"/>
    <property type="match status" value="1"/>
</dbReference>
<dbReference type="InterPro" id="IPR013187">
    <property type="entry name" value="F-box-assoc_dom_typ3"/>
</dbReference>
<dbReference type="SUPFAM" id="SSF81383">
    <property type="entry name" value="F-box domain"/>
    <property type="match status" value="1"/>
</dbReference>
<dbReference type="InterPro" id="IPR036047">
    <property type="entry name" value="F-box-like_dom_sf"/>
</dbReference>
<dbReference type="Gene3D" id="1.20.1280.50">
    <property type="match status" value="1"/>
</dbReference>
<dbReference type="Proteomes" id="UP000236291">
    <property type="component" value="Unassembled WGS sequence"/>
</dbReference>
<protein>
    <submittedName>
        <fullName evidence="2">F-box/kelch-repeat protein</fullName>
    </submittedName>
</protein>
<dbReference type="EMBL" id="ASHM01034921">
    <property type="protein sequence ID" value="PNX78881.1"/>
    <property type="molecule type" value="Genomic_DNA"/>
</dbReference>
<evidence type="ECO:0000313" key="3">
    <source>
        <dbReference type="Proteomes" id="UP000236291"/>
    </source>
</evidence>
<accession>A0A2K3LK10</accession>
<gene>
    <name evidence="2" type="ORF">L195_g034863</name>
</gene>
<proteinExistence type="predicted"/>
<dbReference type="PANTHER" id="PTHR31672:SF13">
    <property type="entry name" value="F-BOX PROTEIN CPR30-LIKE"/>
    <property type="match status" value="1"/>
</dbReference>
<dbReference type="SMART" id="SM00256">
    <property type="entry name" value="FBOX"/>
    <property type="match status" value="1"/>
</dbReference>
<organism evidence="2 3">
    <name type="scientific">Trifolium pratense</name>
    <name type="common">Red clover</name>
    <dbReference type="NCBI Taxonomy" id="57577"/>
    <lineage>
        <taxon>Eukaryota</taxon>
        <taxon>Viridiplantae</taxon>
        <taxon>Streptophyta</taxon>
        <taxon>Embryophyta</taxon>
        <taxon>Tracheophyta</taxon>
        <taxon>Spermatophyta</taxon>
        <taxon>Magnoliopsida</taxon>
        <taxon>eudicotyledons</taxon>
        <taxon>Gunneridae</taxon>
        <taxon>Pentapetalae</taxon>
        <taxon>rosids</taxon>
        <taxon>fabids</taxon>
        <taxon>Fabales</taxon>
        <taxon>Fabaceae</taxon>
        <taxon>Papilionoideae</taxon>
        <taxon>50 kb inversion clade</taxon>
        <taxon>NPAAA clade</taxon>
        <taxon>Hologalegina</taxon>
        <taxon>IRL clade</taxon>
        <taxon>Trifolieae</taxon>
        <taxon>Trifolium</taxon>
    </lineage>
</organism>
<comment type="caution">
    <text evidence="2">The sequence shown here is derived from an EMBL/GenBank/DDBJ whole genome shotgun (WGS) entry which is preliminary data.</text>
</comment>
<dbReference type="STRING" id="57577.A0A2K3LK10"/>
<dbReference type="ExpressionAtlas" id="A0A2K3LK10">
    <property type="expression patterns" value="baseline"/>
</dbReference>
<dbReference type="InterPro" id="IPR050796">
    <property type="entry name" value="SCF_F-box_component"/>
</dbReference>
<dbReference type="InterPro" id="IPR001810">
    <property type="entry name" value="F-box_dom"/>
</dbReference>
<dbReference type="PROSITE" id="PS50181">
    <property type="entry name" value="FBOX"/>
    <property type="match status" value="1"/>
</dbReference>
<evidence type="ECO:0000259" key="1">
    <source>
        <dbReference type="PROSITE" id="PS50181"/>
    </source>
</evidence>
<dbReference type="PANTHER" id="PTHR31672">
    <property type="entry name" value="BNACNNG10540D PROTEIN"/>
    <property type="match status" value="1"/>
</dbReference>
<reference evidence="2 3" key="2">
    <citation type="journal article" date="2017" name="Front. Plant Sci.">
        <title>Gene Classification and Mining of Molecular Markers Useful in Red Clover (Trifolium pratense) Breeding.</title>
        <authorList>
            <person name="Istvanek J."/>
            <person name="Dluhosova J."/>
            <person name="Dluhos P."/>
            <person name="Patkova L."/>
            <person name="Nedelnik J."/>
            <person name="Repkova J."/>
        </authorList>
    </citation>
    <scope>NUCLEOTIDE SEQUENCE [LARGE SCALE GENOMIC DNA]</scope>
    <source>
        <strain evidence="3">cv. Tatra</strain>
        <tissue evidence="2">Young leaves</tissue>
    </source>
</reference>
<dbReference type="Pfam" id="PF00646">
    <property type="entry name" value="F-box"/>
    <property type="match status" value="1"/>
</dbReference>
<sequence length="394" mass="45115">MALGSNFYGAVSFRPLTEETIATVKRPQLTTSNGTLTYVPPLPTLPFDLIVEILCRLPVKLLVQLRCLCKSFYSLISDPKFARKHLCLSIKRRRYILSSINDSNKLLFFDSPIPSTSSFTLTQLNHPFTSENNGYPKPLSLSSCDGILCFVFDDNSTILWNPSIRKFKLLSPLKNPMKSVICSSSFGYDHFNENYKVIAITFSKGKGNEVNVHALGTDSWRTIEDYPCPHPIYRPGVLVSGAVNWMVYDASSNSSVIVSLDLEKESYQKFSHPYLENDYYSNLGVVEGCLCIFAHWKMLFDVWIMNEYGNKESWTRLYSCVPFTVDRGLHLRPNALYISKDNQLLMDFYEFNSNKSMFVDYDLKNGTLKSFEIQNIDRWVDPEVYIESLISPCY</sequence>
<reference evidence="2 3" key="1">
    <citation type="journal article" date="2014" name="Am. J. Bot.">
        <title>Genome assembly and annotation for red clover (Trifolium pratense; Fabaceae).</title>
        <authorList>
            <person name="Istvanek J."/>
            <person name="Jaros M."/>
            <person name="Krenek A."/>
            <person name="Repkova J."/>
        </authorList>
    </citation>
    <scope>NUCLEOTIDE SEQUENCE [LARGE SCALE GENOMIC DNA]</scope>
    <source>
        <strain evidence="3">cv. Tatra</strain>
        <tissue evidence="2">Young leaves</tissue>
    </source>
</reference>
<dbReference type="InterPro" id="IPR017451">
    <property type="entry name" value="F-box-assoc_interact_dom"/>
</dbReference>
<dbReference type="AlphaFoldDB" id="A0A2K3LK10"/>
<feature type="domain" description="F-box" evidence="1">
    <location>
        <begin position="39"/>
        <end position="85"/>
    </location>
</feature>
<name>A0A2K3LK10_TRIPR</name>
<dbReference type="NCBIfam" id="TIGR01640">
    <property type="entry name" value="F_box_assoc_1"/>
    <property type="match status" value="1"/>
</dbReference>
<evidence type="ECO:0000313" key="2">
    <source>
        <dbReference type="EMBL" id="PNX78881.1"/>
    </source>
</evidence>
<dbReference type="CDD" id="cd22157">
    <property type="entry name" value="F-box_AtFBW1-like"/>
    <property type="match status" value="1"/>
</dbReference>